<dbReference type="AlphaFoldDB" id="A0A8J8MAV8"/>
<gene>
    <name evidence="2" type="ORF">HYG85_10460</name>
</gene>
<evidence type="ECO:0000313" key="2">
    <source>
        <dbReference type="EMBL" id="QUH29325.1"/>
    </source>
</evidence>
<feature type="chain" id="PRO_5035300752" evidence="1">
    <location>
        <begin position="28"/>
        <end position="219"/>
    </location>
</feature>
<accession>A0A8J8MAV8</accession>
<dbReference type="KEGG" id="vgu:HYG85_10460"/>
<reference evidence="2 3" key="1">
    <citation type="submission" date="2020-07" db="EMBL/GenBank/DDBJ databases">
        <title>Vallitalea guaymasensis genome.</title>
        <authorList>
            <person name="Postec A."/>
        </authorList>
    </citation>
    <scope>NUCLEOTIDE SEQUENCE [LARGE SCALE GENOMIC DNA]</scope>
    <source>
        <strain evidence="2 3">Ra1766G1</strain>
    </source>
</reference>
<keyword evidence="3" id="KW-1185">Reference proteome</keyword>
<proteinExistence type="predicted"/>
<organism evidence="2 3">
    <name type="scientific">Vallitalea guaymasensis</name>
    <dbReference type="NCBI Taxonomy" id="1185412"/>
    <lineage>
        <taxon>Bacteria</taxon>
        <taxon>Bacillati</taxon>
        <taxon>Bacillota</taxon>
        <taxon>Clostridia</taxon>
        <taxon>Lachnospirales</taxon>
        <taxon>Vallitaleaceae</taxon>
        <taxon>Vallitalea</taxon>
    </lineage>
</organism>
<name>A0A8J8MAV8_9FIRM</name>
<evidence type="ECO:0000256" key="1">
    <source>
        <dbReference type="SAM" id="SignalP"/>
    </source>
</evidence>
<sequence>MKKIISKKFIAFLMVGGMLMSNMSVFASTLPAPINEVPSVVADKDISMKNTVVKDYSGFGEILSIRQGSRALLVTIKNQYDSRLYTLIIGDKTQVSDSISGKKLEGADLKVGNYVYTEYSRKMTMSIPPQTLASKVEVVDGYIVSYGIVEKVKDGVIIVNNGIMGDIHLNLLENAVIENEAGEELSISDINSGDRIRIYHSQIMLLMLPVTYQTIKIVK</sequence>
<dbReference type="EMBL" id="CP058561">
    <property type="protein sequence ID" value="QUH29325.1"/>
    <property type="molecule type" value="Genomic_DNA"/>
</dbReference>
<dbReference type="RefSeq" id="WP_212693428.1">
    <property type="nucleotide sequence ID" value="NZ_CP058561.1"/>
</dbReference>
<feature type="signal peptide" evidence="1">
    <location>
        <begin position="1"/>
        <end position="27"/>
    </location>
</feature>
<protein>
    <submittedName>
        <fullName evidence="2">Uncharacterized protein</fullName>
    </submittedName>
</protein>
<evidence type="ECO:0000313" key="3">
    <source>
        <dbReference type="Proteomes" id="UP000677305"/>
    </source>
</evidence>
<dbReference type="Proteomes" id="UP000677305">
    <property type="component" value="Chromosome"/>
</dbReference>
<keyword evidence="1" id="KW-0732">Signal</keyword>